<protein>
    <submittedName>
        <fullName evidence="1">Uncharacterized protein</fullName>
    </submittedName>
</protein>
<name>A0ABT8TBT1_9BACT</name>
<proteinExistence type="predicted"/>
<dbReference type="RefSeq" id="WP_302244203.1">
    <property type="nucleotide sequence ID" value="NZ_JAULJQ010000004.1"/>
</dbReference>
<keyword evidence="2" id="KW-1185">Reference proteome</keyword>
<reference evidence="1 2" key="1">
    <citation type="submission" date="2023-06" db="EMBL/GenBank/DDBJ databases">
        <title>Campylobacter magnum sp. nov., isolated from cecal contents of domestic pigs (Sus scrofa domesticus).</title>
        <authorList>
            <person name="Papic B."/>
            <person name="Gruntar I."/>
        </authorList>
    </citation>
    <scope>NUCLEOTIDE SEQUENCE [LARGE SCALE GENOMIC DNA]</scope>
    <source>
        <strain evidence="2">34484-21</strain>
    </source>
</reference>
<dbReference type="EMBL" id="JAULJQ010000004">
    <property type="protein sequence ID" value="MDO2409332.1"/>
    <property type="molecule type" value="Genomic_DNA"/>
</dbReference>
<gene>
    <name evidence="1" type="ORF">Q2362_04365</name>
</gene>
<dbReference type="Proteomes" id="UP001171111">
    <property type="component" value="Unassembled WGS sequence"/>
</dbReference>
<comment type="caution">
    <text evidence="1">The sequence shown here is derived from an EMBL/GenBank/DDBJ whole genome shotgun (WGS) entry which is preliminary data.</text>
</comment>
<organism evidence="1 2">
    <name type="scientific">Campylobacter magnus</name>
    <dbReference type="NCBI Taxonomy" id="3026462"/>
    <lineage>
        <taxon>Bacteria</taxon>
        <taxon>Pseudomonadati</taxon>
        <taxon>Campylobacterota</taxon>
        <taxon>Epsilonproteobacteria</taxon>
        <taxon>Campylobacterales</taxon>
        <taxon>Campylobacteraceae</taxon>
        <taxon>Campylobacter</taxon>
    </lineage>
</organism>
<evidence type="ECO:0000313" key="2">
    <source>
        <dbReference type="Proteomes" id="UP001171111"/>
    </source>
</evidence>
<accession>A0ABT8TBT1</accession>
<sequence length="207" mass="24256">MKKILSSVVATGLIASVAFGEKVKLFTLDFYKNPNYEDTQQCYRFTDVNVNIKKDSWLKELAKFGLKFKFGKDENNANRLIVVMENNETAFVDTYFGDKEYIDNNWVIATKNGKRIRIEPKQVEADNDGDDIWSHRYEVLEYKADELISYNYEKMLCDDPEYIKYMDAELKEDAKRKEREKDGGDILRDLALGLHQDMLETTKENKK</sequence>
<evidence type="ECO:0000313" key="1">
    <source>
        <dbReference type="EMBL" id="MDO2409332.1"/>
    </source>
</evidence>